<dbReference type="PANTHER" id="PTHR35896:SF3">
    <property type="entry name" value="MAJOR FACILITATOR SUPERFAMILY TRANSPORTER"/>
    <property type="match status" value="1"/>
</dbReference>
<name>A0ABR3XP23_9PEZI</name>
<evidence type="ECO:0000313" key="4">
    <source>
        <dbReference type="Proteomes" id="UP001583177"/>
    </source>
</evidence>
<evidence type="ECO:0008006" key="5">
    <source>
        <dbReference type="Google" id="ProtNLM"/>
    </source>
</evidence>
<dbReference type="EMBL" id="JAWRVE010000014">
    <property type="protein sequence ID" value="KAL1877505.1"/>
    <property type="molecule type" value="Genomic_DNA"/>
</dbReference>
<feature type="region of interest" description="Disordered" evidence="1">
    <location>
        <begin position="1"/>
        <end position="25"/>
    </location>
</feature>
<feature type="transmembrane region" description="Helical" evidence="2">
    <location>
        <begin position="35"/>
        <end position="56"/>
    </location>
</feature>
<evidence type="ECO:0000256" key="1">
    <source>
        <dbReference type="SAM" id="MobiDB-lite"/>
    </source>
</evidence>
<proteinExistence type="predicted"/>
<gene>
    <name evidence="3" type="ORF">Daus18300_002492</name>
</gene>
<sequence length="214" mass="25099">MKDEPEAYKDVEYETLTDEDTNTTPSPRRRWRWNFASFGVGCVTAALITSILFLTARSLHHPKTAKELEAQEWNHCGHSSSEAMKLGCVMDPPLNSWMPPQCYFHELTSSLPPIFENRQYYSDVNMTQEITVEQLYHGDFPSVYTMRYHDEHCLFQWRKLQYAFEKKMKYIDTKTANYPHSKHCADALQEGREPQTGLGQEVVLGFYRCHRTTW</sequence>
<organism evidence="3 4">
    <name type="scientific">Diaporthe australafricana</name>
    <dbReference type="NCBI Taxonomy" id="127596"/>
    <lineage>
        <taxon>Eukaryota</taxon>
        <taxon>Fungi</taxon>
        <taxon>Dikarya</taxon>
        <taxon>Ascomycota</taxon>
        <taxon>Pezizomycotina</taxon>
        <taxon>Sordariomycetes</taxon>
        <taxon>Sordariomycetidae</taxon>
        <taxon>Diaporthales</taxon>
        <taxon>Diaporthaceae</taxon>
        <taxon>Diaporthe</taxon>
    </lineage>
</organism>
<dbReference type="InterPro" id="IPR053008">
    <property type="entry name" value="Phomopsin_biosynth_assoc"/>
</dbReference>
<protein>
    <recommendedName>
        <fullName evidence="5">Major facilitator superfamily transporter</fullName>
    </recommendedName>
</protein>
<evidence type="ECO:0000313" key="3">
    <source>
        <dbReference type="EMBL" id="KAL1877505.1"/>
    </source>
</evidence>
<dbReference type="PANTHER" id="PTHR35896">
    <property type="entry name" value="IG-LIKE DOMAIN-CONTAINING PROTEIN"/>
    <property type="match status" value="1"/>
</dbReference>
<keyword evidence="2" id="KW-0812">Transmembrane</keyword>
<reference evidence="3 4" key="1">
    <citation type="journal article" date="2024" name="IMA Fungus">
        <title>IMA Genome - F19 : A genome assembly and annotation guide to empower mycologists, including annotated draft genome sequences of Ceratocystis pirilliformis, Diaporthe australafricana, Fusarium ophioides, Paecilomyces lecythidis, and Sporothrix stenoceras.</title>
        <authorList>
            <person name="Aylward J."/>
            <person name="Wilson A.M."/>
            <person name="Visagie C.M."/>
            <person name="Spraker J."/>
            <person name="Barnes I."/>
            <person name="Buitendag C."/>
            <person name="Ceriani C."/>
            <person name="Del Mar Angel L."/>
            <person name="du Plessis D."/>
            <person name="Fuchs T."/>
            <person name="Gasser K."/>
            <person name="Kramer D."/>
            <person name="Li W."/>
            <person name="Munsamy K."/>
            <person name="Piso A."/>
            <person name="Price J.L."/>
            <person name="Sonnekus B."/>
            <person name="Thomas C."/>
            <person name="van der Nest A."/>
            <person name="van Dijk A."/>
            <person name="van Heerden A."/>
            <person name="van Vuuren N."/>
            <person name="Yilmaz N."/>
            <person name="Duong T.A."/>
            <person name="van der Merwe N.A."/>
            <person name="Wingfield M.J."/>
            <person name="Wingfield B.D."/>
        </authorList>
    </citation>
    <scope>NUCLEOTIDE SEQUENCE [LARGE SCALE GENOMIC DNA]</scope>
    <source>
        <strain evidence="3 4">CMW 18300</strain>
    </source>
</reference>
<accession>A0ABR3XP23</accession>
<comment type="caution">
    <text evidence="3">The sequence shown here is derived from an EMBL/GenBank/DDBJ whole genome shotgun (WGS) entry which is preliminary data.</text>
</comment>
<dbReference type="Proteomes" id="UP001583177">
    <property type="component" value="Unassembled WGS sequence"/>
</dbReference>
<keyword evidence="2" id="KW-0472">Membrane</keyword>
<feature type="compositionally biased region" description="Basic and acidic residues" evidence="1">
    <location>
        <begin position="1"/>
        <end position="12"/>
    </location>
</feature>
<evidence type="ECO:0000256" key="2">
    <source>
        <dbReference type="SAM" id="Phobius"/>
    </source>
</evidence>
<keyword evidence="4" id="KW-1185">Reference proteome</keyword>
<keyword evidence="2" id="KW-1133">Transmembrane helix</keyword>